<proteinExistence type="predicted"/>
<accession>A0AAE0CM68</accession>
<dbReference type="GO" id="GO:0046983">
    <property type="term" value="F:protein dimerization activity"/>
    <property type="evidence" value="ECO:0007669"/>
    <property type="project" value="InterPro"/>
</dbReference>
<dbReference type="Pfam" id="PF05699">
    <property type="entry name" value="Dimer_Tnp_hAT"/>
    <property type="match status" value="1"/>
</dbReference>
<evidence type="ECO:0000313" key="2">
    <source>
        <dbReference type="EMBL" id="KAK2656261.1"/>
    </source>
</evidence>
<feature type="domain" description="HAT C-terminal dimerisation" evidence="1">
    <location>
        <begin position="34"/>
        <end position="113"/>
    </location>
</feature>
<evidence type="ECO:0000259" key="1">
    <source>
        <dbReference type="Pfam" id="PF05699"/>
    </source>
</evidence>
<dbReference type="AlphaFoldDB" id="A0AAE0CM68"/>
<keyword evidence="3" id="KW-1185">Reference proteome</keyword>
<organism evidence="2 3">
    <name type="scientific">Dipteronia dyeriana</name>
    <dbReference type="NCBI Taxonomy" id="168575"/>
    <lineage>
        <taxon>Eukaryota</taxon>
        <taxon>Viridiplantae</taxon>
        <taxon>Streptophyta</taxon>
        <taxon>Embryophyta</taxon>
        <taxon>Tracheophyta</taxon>
        <taxon>Spermatophyta</taxon>
        <taxon>Magnoliopsida</taxon>
        <taxon>eudicotyledons</taxon>
        <taxon>Gunneridae</taxon>
        <taxon>Pentapetalae</taxon>
        <taxon>rosids</taxon>
        <taxon>malvids</taxon>
        <taxon>Sapindales</taxon>
        <taxon>Sapindaceae</taxon>
        <taxon>Hippocastanoideae</taxon>
        <taxon>Acereae</taxon>
        <taxon>Dipteronia</taxon>
    </lineage>
</organism>
<sequence>MGVGKSNEISDFHLERLKKFKKMKEKKEVYLKDELERYLIEFNENLDDDNFDLLNRWKVNGSKYKILSHIVRDIFVILVPIVASESTFSTESCVLDSFKSHLTPKMVEELICL</sequence>
<dbReference type="SUPFAM" id="SSF53098">
    <property type="entry name" value="Ribonuclease H-like"/>
    <property type="match status" value="1"/>
</dbReference>
<dbReference type="PANTHER" id="PTHR23272">
    <property type="entry name" value="BED FINGER-RELATED"/>
    <property type="match status" value="1"/>
</dbReference>
<dbReference type="PANTHER" id="PTHR23272:SF161">
    <property type="entry name" value="ZINC FINGER BED DOMAIN-CONTAINING PROTEIN RICESLEEPER 1-LIKE"/>
    <property type="match status" value="1"/>
</dbReference>
<dbReference type="Proteomes" id="UP001280121">
    <property type="component" value="Unassembled WGS sequence"/>
</dbReference>
<evidence type="ECO:0000313" key="3">
    <source>
        <dbReference type="Proteomes" id="UP001280121"/>
    </source>
</evidence>
<comment type="caution">
    <text evidence="2">The sequence shown here is derived from an EMBL/GenBank/DDBJ whole genome shotgun (WGS) entry which is preliminary data.</text>
</comment>
<protein>
    <recommendedName>
        <fullName evidence="1">HAT C-terminal dimerisation domain-containing protein</fullName>
    </recommendedName>
</protein>
<dbReference type="EMBL" id="JANJYI010000003">
    <property type="protein sequence ID" value="KAK2656261.1"/>
    <property type="molecule type" value="Genomic_DNA"/>
</dbReference>
<reference evidence="2" key="1">
    <citation type="journal article" date="2023" name="Plant J.">
        <title>Genome sequences and population genomics provide insights into the demographic history, inbreeding, and mutation load of two 'living fossil' tree species of Dipteronia.</title>
        <authorList>
            <person name="Feng Y."/>
            <person name="Comes H.P."/>
            <person name="Chen J."/>
            <person name="Zhu S."/>
            <person name="Lu R."/>
            <person name="Zhang X."/>
            <person name="Li P."/>
            <person name="Qiu J."/>
            <person name="Olsen K.M."/>
            <person name="Qiu Y."/>
        </authorList>
    </citation>
    <scope>NUCLEOTIDE SEQUENCE</scope>
    <source>
        <strain evidence="2">KIB01</strain>
    </source>
</reference>
<gene>
    <name evidence="2" type="ORF">Ddye_009313</name>
</gene>
<dbReference type="InterPro" id="IPR012337">
    <property type="entry name" value="RNaseH-like_sf"/>
</dbReference>
<name>A0AAE0CM68_9ROSI</name>
<dbReference type="InterPro" id="IPR008906">
    <property type="entry name" value="HATC_C_dom"/>
</dbReference>